<dbReference type="RefSeq" id="WP_011974051.1">
    <property type="nucleotide sequence ID" value="NC_009635.1"/>
</dbReference>
<sequence length="441" mass="52854">MYSDYNNNDNNMDKTMFSKFKEDTKFASKYEIDILNKLTNKNFNYDDLILLEKLAGDDYRKRVYLDENVQIGTMEFDLLDLEWKFTPSPYYYYLESPKLKLVPTKRRLKGKYLKEEYIENIDEYKTIVENTDYFVGIDMGKFLGVGIKRDNRIKVKDLQKKNDEIRIKKIENYLQDNKERINKLVQHSKDILVEYIQKYENKNYVINVSFSGGKDSAVSTLLATEIMEDMDVLFIDTGLEYPETNQYVKDFAKKYDLNLHTIDGDNFWDEVDEEGIPTKDDRWCNSTCKLIPLEEFFEEHYPNKKILTIDGSRKLESFARANLEYTRQSGFIDAQTNLFPILDWNSIDIWSYIFLNDVLYNPMYEEGFERIGCYMCPAALNSEFLRVKELHPKLWDKWACQLRKEDYDEEEILRGFWRWDELPPKMRELRRNIEKRCVTNE</sequence>
<evidence type="ECO:0000313" key="2">
    <source>
        <dbReference type="EMBL" id="ABR56919.1"/>
    </source>
</evidence>
<accession>A6UWP7</accession>
<dbReference type="InterPro" id="IPR050128">
    <property type="entry name" value="Sulfate_adenylyltrnsfr_sub2"/>
</dbReference>
<keyword evidence="3" id="KW-1185">Reference proteome</keyword>
<dbReference type="GO" id="GO:0003824">
    <property type="term" value="F:catalytic activity"/>
    <property type="evidence" value="ECO:0007669"/>
    <property type="project" value="InterPro"/>
</dbReference>
<protein>
    <submittedName>
        <fullName evidence="2">Phosphoadenosine phosphosulfate reductase</fullName>
    </submittedName>
</protein>
<dbReference type="NCBIfam" id="NF006327">
    <property type="entry name" value="PRK08557.1"/>
    <property type="match status" value="1"/>
</dbReference>
<dbReference type="InterPro" id="IPR002500">
    <property type="entry name" value="PAPS_reduct_dom"/>
</dbReference>
<name>A6UWP7_META3</name>
<reference evidence="2" key="1">
    <citation type="submission" date="2007-06" db="EMBL/GenBank/DDBJ databases">
        <title>Complete sequence of Methanococcus aeolicus Nankai-3.</title>
        <authorList>
            <consortium name="US DOE Joint Genome Institute"/>
            <person name="Copeland A."/>
            <person name="Lucas S."/>
            <person name="Lapidus A."/>
            <person name="Barry K."/>
            <person name="Glavina del Rio T."/>
            <person name="Dalin E."/>
            <person name="Tice H."/>
            <person name="Pitluck S."/>
            <person name="Chain P."/>
            <person name="Malfatti S."/>
            <person name="Shin M."/>
            <person name="Vergez L."/>
            <person name="Schmutz J."/>
            <person name="Larimer F."/>
            <person name="Land M."/>
            <person name="Hauser L."/>
            <person name="Kyrpides N."/>
            <person name="Lykidis A."/>
            <person name="Sieprawska-Lupa M."/>
            <person name="Whitman W.B."/>
            <person name="Richardson P."/>
        </authorList>
    </citation>
    <scope>NUCLEOTIDE SEQUENCE [LARGE SCALE GENOMIC DNA]</scope>
    <source>
        <strain evidence="2">Nankai-3</strain>
    </source>
</reference>
<dbReference type="Gene3D" id="3.40.50.620">
    <property type="entry name" value="HUPs"/>
    <property type="match status" value="1"/>
</dbReference>
<dbReference type="KEGG" id="mae:Maeo_1343"/>
<dbReference type="HOGENOM" id="CLU_026622_0_0_2"/>
<feature type="domain" description="Phosphoadenosine phosphosulphate reductase" evidence="1">
    <location>
        <begin position="206"/>
        <end position="378"/>
    </location>
</feature>
<dbReference type="SUPFAM" id="SSF52402">
    <property type="entry name" value="Adenine nucleotide alpha hydrolases-like"/>
    <property type="match status" value="1"/>
</dbReference>
<dbReference type="Proteomes" id="UP000001106">
    <property type="component" value="Chromosome"/>
</dbReference>
<organism evidence="2 3">
    <name type="scientific">Methanococcus aeolicus (strain ATCC BAA-1280 / DSM 17508 / OCM 812 / Nankai-3)</name>
    <dbReference type="NCBI Taxonomy" id="419665"/>
    <lineage>
        <taxon>Archaea</taxon>
        <taxon>Methanobacteriati</taxon>
        <taxon>Methanobacteriota</taxon>
        <taxon>Methanomada group</taxon>
        <taxon>Methanococci</taxon>
        <taxon>Methanococcales</taxon>
        <taxon>Methanococcaceae</taxon>
        <taxon>Methanococcus</taxon>
    </lineage>
</organism>
<dbReference type="PANTHER" id="PTHR43196">
    <property type="entry name" value="SULFATE ADENYLYLTRANSFERASE SUBUNIT 2"/>
    <property type="match status" value="1"/>
</dbReference>
<dbReference type="InterPro" id="IPR014729">
    <property type="entry name" value="Rossmann-like_a/b/a_fold"/>
</dbReference>
<dbReference type="AlphaFoldDB" id="A6UWP7"/>
<proteinExistence type="predicted"/>
<evidence type="ECO:0000259" key="1">
    <source>
        <dbReference type="Pfam" id="PF01507"/>
    </source>
</evidence>
<dbReference type="eggNOG" id="arCOG00074">
    <property type="taxonomic scope" value="Archaea"/>
</dbReference>
<evidence type="ECO:0000313" key="3">
    <source>
        <dbReference type="Proteomes" id="UP000001106"/>
    </source>
</evidence>
<dbReference type="GeneID" id="5326425"/>
<dbReference type="STRING" id="419665.Maeo_1343"/>
<dbReference type="EMBL" id="CP000743">
    <property type="protein sequence ID" value="ABR56919.1"/>
    <property type="molecule type" value="Genomic_DNA"/>
</dbReference>
<dbReference type="CDD" id="cd23947">
    <property type="entry name" value="PAPS_reductase-like_YbdN"/>
    <property type="match status" value="1"/>
</dbReference>
<dbReference type="PANTHER" id="PTHR43196:SF2">
    <property type="entry name" value="PHOSPHOADENOSINE PHOSPHOSULFATE REDUCTASE"/>
    <property type="match status" value="1"/>
</dbReference>
<gene>
    <name evidence="2" type="ordered locus">Maeo_1343</name>
</gene>
<dbReference type="Pfam" id="PF01507">
    <property type="entry name" value="PAPS_reduct"/>
    <property type="match status" value="1"/>
</dbReference>